<feature type="domain" description="Cytochrome c" evidence="11">
    <location>
        <begin position="45"/>
        <end position="123"/>
    </location>
</feature>
<dbReference type="AlphaFoldDB" id="A0A2A3JVX5"/>
<dbReference type="GO" id="GO:0020037">
    <property type="term" value="F:heme binding"/>
    <property type="evidence" value="ECO:0007669"/>
    <property type="project" value="InterPro"/>
</dbReference>
<dbReference type="GO" id="GO:0005506">
    <property type="term" value="F:iron ion binding"/>
    <property type="evidence" value="ECO:0007669"/>
    <property type="project" value="InterPro"/>
</dbReference>
<dbReference type="SUPFAM" id="SSF46626">
    <property type="entry name" value="Cytochrome c"/>
    <property type="match status" value="2"/>
</dbReference>
<dbReference type="EMBL" id="NTHN01000142">
    <property type="protein sequence ID" value="PBD19355.1"/>
    <property type="molecule type" value="Genomic_DNA"/>
</dbReference>
<feature type="binding site" description="axial binding residue" evidence="9">
    <location>
        <position position="151"/>
    </location>
    <ligand>
        <name>heme c</name>
        <dbReference type="ChEBI" id="CHEBI:61717"/>
        <label>2</label>
    </ligand>
    <ligandPart>
        <name>Fe</name>
        <dbReference type="ChEBI" id="CHEBI:18248"/>
    </ligandPart>
</feature>
<feature type="chain" id="PRO_5012810741" evidence="10">
    <location>
        <begin position="48"/>
        <end position="214"/>
    </location>
</feature>
<keyword evidence="5" id="KW-0574">Periplasm</keyword>
<name>A0A2A3JVX5_9RHOB</name>
<evidence type="ECO:0000256" key="7">
    <source>
        <dbReference type="ARBA" id="ARBA00023004"/>
    </source>
</evidence>
<evidence type="ECO:0000256" key="4">
    <source>
        <dbReference type="ARBA" id="ARBA00022723"/>
    </source>
</evidence>
<evidence type="ECO:0000256" key="2">
    <source>
        <dbReference type="ARBA" id="ARBA00022448"/>
    </source>
</evidence>
<evidence type="ECO:0000256" key="6">
    <source>
        <dbReference type="ARBA" id="ARBA00022982"/>
    </source>
</evidence>
<evidence type="ECO:0000256" key="9">
    <source>
        <dbReference type="PIRSR" id="PIRSR000005-2"/>
    </source>
</evidence>
<dbReference type="Pfam" id="PF13442">
    <property type="entry name" value="Cytochrome_CBB3"/>
    <property type="match status" value="1"/>
</dbReference>
<keyword evidence="7 9" id="KW-0408">Iron</keyword>
<protein>
    <submittedName>
        <fullName evidence="12">Cytochrome C</fullName>
    </submittedName>
</protein>
<comment type="PTM">
    <text evidence="8">Binds 2 heme c groups covalently per subunit.</text>
</comment>
<feature type="signal peptide" evidence="10">
    <location>
        <begin position="1"/>
        <end position="47"/>
    </location>
</feature>
<dbReference type="Gene3D" id="1.10.760.10">
    <property type="entry name" value="Cytochrome c-like domain"/>
    <property type="match status" value="2"/>
</dbReference>
<dbReference type="InterPro" id="IPR036909">
    <property type="entry name" value="Cyt_c-like_dom_sf"/>
</dbReference>
<feature type="binding site" description="axial binding residue" evidence="9">
    <location>
        <position position="100"/>
    </location>
    <ligand>
        <name>heme c</name>
        <dbReference type="ChEBI" id="CHEBI:61717"/>
        <label>1</label>
    </ligand>
    <ligandPart>
        <name>Fe</name>
        <dbReference type="ChEBI" id="CHEBI:18248"/>
    </ligandPart>
</feature>
<dbReference type="PANTHER" id="PTHR33751:SF9">
    <property type="entry name" value="CYTOCHROME C4"/>
    <property type="match status" value="1"/>
</dbReference>
<accession>A0A2A3JVX5</accession>
<gene>
    <name evidence="12" type="ORF">CLG85_09835</name>
</gene>
<dbReference type="GO" id="GO:0009055">
    <property type="term" value="F:electron transfer activity"/>
    <property type="evidence" value="ECO:0007669"/>
    <property type="project" value="InterPro"/>
</dbReference>
<feature type="binding site" description="covalent" evidence="8">
    <location>
        <position position="58"/>
    </location>
    <ligand>
        <name>heme c</name>
        <dbReference type="ChEBI" id="CHEBI:61717"/>
        <label>1</label>
    </ligand>
</feature>
<dbReference type="InterPro" id="IPR009056">
    <property type="entry name" value="Cyt_c-like_dom"/>
</dbReference>
<keyword evidence="3 8" id="KW-0349">Heme</keyword>
<evidence type="ECO:0000256" key="10">
    <source>
        <dbReference type="SAM" id="SignalP"/>
    </source>
</evidence>
<dbReference type="InterPro" id="IPR050597">
    <property type="entry name" value="Cytochrome_c_Oxidase_Subunit"/>
</dbReference>
<evidence type="ECO:0000256" key="8">
    <source>
        <dbReference type="PIRSR" id="PIRSR000005-1"/>
    </source>
</evidence>
<keyword evidence="10" id="KW-0732">Signal</keyword>
<proteinExistence type="predicted"/>
<dbReference type="OrthoDB" id="9773456at2"/>
<evidence type="ECO:0000259" key="11">
    <source>
        <dbReference type="PROSITE" id="PS51007"/>
    </source>
</evidence>
<organism evidence="12">
    <name type="scientific">Alloyangia mangrovi</name>
    <dbReference type="NCBI Taxonomy" id="1779329"/>
    <lineage>
        <taxon>Bacteria</taxon>
        <taxon>Pseudomonadati</taxon>
        <taxon>Pseudomonadota</taxon>
        <taxon>Alphaproteobacteria</taxon>
        <taxon>Rhodobacterales</taxon>
        <taxon>Roseobacteraceae</taxon>
        <taxon>Alloyangia</taxon>
    </lineage>
</organism>
<evidence type="ECO:0000256" key="5">
    <source>
        <dbReference type="ARBA" id="ARBA00022764"/>
    </source>
</evidence>
<dbReference type="GO" id="GO:0042597">
    <property type="term" value="C:periplasmic space"/>
    <property type="evidence" value="ECO:0007669"/>
    <property type="project" value="UniProtKB-SubCell"/>
</dbReference>
<comment type="caution">
    <text evidence="12">The sequence shown here is derived from an EMBL/GenBank/DDBJ whole genome shotgun (WGS) entry which is preliminary data.</text>
</comment>
<keyword evidence="4 9" id="KW-0479">Metal-binding</keyword>
<keyword evidence="6" id="KW-0249">Electron transport</keyword>
<evidence type="ECO:0000256" key="3">
    <source>
        <dbReference type="ARBA" id="ARBA00022617"/>
    </source>
</evidence>
<feature type="binding site" description="covalent" evidence="8">
    <location>
        <position position="147"/>
    </location>
    <ligand>
        <name>heme c</name>
        <dbReference type="ChEBI" id="CHEBI:61717"/>
        <label>2</label>
    </ligand>
</feature>
<dbReference type="PANTHER" id="PTHR33751">
    <property type="entry name" value="CBB3-TYPE CYTOCHROME C OXIDASE SUBUNIT FIXP"/>
    <property type="match status" value="1"/>
</dbReference>
<comment type="subcellular location">
    <subcellularLocation>
        <location evidence="1">Periplasm</location>
    </subcellularLocation>
</comment>
<reference evidence="12" key="1">
    <citation type="submission" date="2017-09" db="EMBL/GenBank/DDBJ databases">
        <title>Yangia sp. SAOS 153D whole genome sequencing.</title>
        <authorList>
            <person name="Verma A."/>
            <person name="Krishnamurthi S."/>
        </authorList>
    </citation>
    <scope>NUCLEOTIDE SEQUENCE [LARGE SCALE GENOMIC DNA]</scope>
    <source>
        <strain evidence="12">SAOS 153D</strain>
    </source>
</reference>
<sequence>MSRSWRMARCWSRTIGTGRSTGSAMASRRRAAALAIFLLGPVQVASAQEGFEAVQEQCVACHGTGVSLTDEVPSLGGIDAYYALLQLVAFRSGNRPGDAMQALTTDLTDNDLRAAAAWIAGLPPPQVPDTPPPPDAEAAALAQEHRCNSCHGADYRGGKQIPPLKNQREDYLRKALLDFKAERRLGSRAAMVEIAQALSEAEIDLLARYLATLP</sequence>
<dbReference type="InterPro" id="IPR024167">
    <property type="entry name" value="Cytochrome_c4-like"/>
</dbReference>
<evidence type="ECO:0000256" key="1">
    <source>
        <dbReference type="ARBA" id="ARBA00004418"/>
    </source>
</evidence>
<feature type="binding site" description="covalent" evidence="8">
    <location>
        <position position="61"/>
    </location>
    <ligand>
        <name>heme c</name>
        <dbReference type="ChEBI" id="CHEBI:61717"/>
        <label>1</label>
    </ligand>
</feature>
<dbReference type="PIRSF" id="PIRSF000005">
    <property type="entry name" value="Cytochrome_c4"/>
    <property type="match status" value="1"/>
</dbReference>
<feature type="binding site" description="axial binding residue" evidence="9">
    <location>
        <position position="62"/>
    </location>
    <ligand>
        <name>heme c</name>
        <dbReference type="ChEBI" id="CHEBI:61717"/>
        <label>1</label>
    </ligand>
    <ligandPart>
        <name>Fe</name>
        <dbReference type="ChEBI" id="CHEBI:18248"/>
    </ligandPart>
</feature>
<feature type="domain" description="Cytochrome c" evidence="11">
    <location>
        <begin position="134"/>
        <end position="214"/>
    </location>
</feature>
<dbReference type="PROSITE" id="PS51007">
    <property type="entry name" value="CYTC"/>
    <property type="match status" value="2"/>
</dbReference>
<evidence type="ECO:0000313" key="12">
    <source>
        <dbReference type="EMBL" id="PBD19355.1"/>
    </source>
</evidence>
<feature type="binding site" description="covalent" evidence="8">
    <location>
        <position position="150"/>
    </location>
    <ligand>
        <name>heme c</name>
        <dbReference type="ChEBI" id="CHEBI:61717"/>
        <label>2</label>
    </ligand>
</feature>
<feature type="binding site" description="axial binding residue" evidence="9">
    <location>
        <position position="191"/>
    </location>
    <ligand>
        <name>heme c</name>
        <dbReference type="ChEBI" id="CHEBI:61717"/>
        <label>2</label>
    </ligand>
    <ligandPart>
        <name>Fe</name>
        <dbReference type="ChEBI" id="CHEBI:18248"/>
    </ligandPart>
</feature>
<dbReference type="Pfam" id="PF00034">
    <property type="entry name" value="Cytochrom_C"/>
    <property type="match status" value="1"/>
</dbReference>
<keyword evidence="2" id="KW-0813">Transport</keyword>